<feature type="compositionally biased region" description="Basic and acidic residues" evidence="1">
    <location>
        <begin position="431"/>
        <end position="441"/>
    </location>
</feature>
<feature type="compositionally biased region" description="Basic and acidic residues" evidence="1">
    <location>
        <begin position="218"/>
        <end position="239"/>
    </location>
</feature>
<evidence type="ECO:0000313" key="2">
    <source>
        <dbReference type="EMBL" id="KAA8499451.1"/>
    </source>
</evidence>
<dbReference type="AlphaFoldDB" id="A0A5J4Z6G5"/>
<evidence type="ECO:0000256" key="1">
    <source>
        <dbReference type="SAM" id="MobiDB-lite"/>
    </source>
</evidence>
<proteinExistence type="predicted"/>
<feature type="compositionally biased region" description="Basic and acidic residues" evidence="1">
    <location>
        <begin position="454"/>
        <end position="473"/>
    </location>
</feature>
<comment type="caution">
    <text evidence="2">The sequence shown here is derived from an EMBL/GenBank/DDBJ whole genome shotgun (WGS) entry which is preliminary data.</text>
</comment>
<feature type="compositionally biased region" description="Polar residues" evidence="1">
    <location>
        <begin position="240"/>
        <end position="252"/>
    </location>
</feature>
<gene>
    <name evidence="2" type="ORF">FVE85_7036</name>
</gene>
<feature type="compositionally biased region" description="Low complexity" evidence="1">
    <location>
        <begin position="315"/>
        <end position="324"/>
    </location>
</feature>
<accession>A0A5J4Z6G5</accession>
<evidence type="ECO:0000313" key="3">
    <source>
        <dbReference type="Proteomes" id="UP000324585"/>
    </source>
</evidence>
<feature type="compositionally biased region" description="Low complexity" evidence="1">
    <location>
        <begin position="90"/>
        <end position="112"/>
    </location>
</feature>
<protein>
    <submittedName>
        <fullName evidence="2">Uncharacterized protein</fullName>
    </submittedName>
</protein>
<keyword evidence="3" id="KW-1185">Reference proteome</keyword>
<organism evidence="2 3">
    <name type="scientific">Porphyridium purpureum</name>
    <name type="common">Red alga</name>
    <name type="synonym">Porphyridium cruentum</name>
    <dbReference type="NCBI Taxonomy" id="35688"/>
    <lineage>
        <taxon>Eukaryota</taxon>
        <taxon>Rhodophyta</taxon>
        <taxon>Bangiophyceae</taxon>
        <taxon>Porphyridiales</taxon>
        <taxon>Porphyridiaceae</taxon>
        <taxon>Porphyridium</taxon>
    </lineage>
</organism>
<feature type="region of interest" description="Disordered" evidence="1">
    <location>
        <begin position="87"/>
        <end position="534"/>
    </location>
</feature>
<dbReference type="EMBL" id="VRMN01000001">
    <property type="protein sequence ID" value="KAA8499451.1"/>
    <property type="molecule type" value="Genomic_DNA"/>
</dbReference>
<dbReference type="Proteomes" id="UP000324585">
    <property type="component" value="Unassembled WGS sequence"/>
</dbReference>
<feature type="compositionally biased region" description="Low complexity" evidence="1">
    <location>
        <begin position="198"/>
        <end position="212"/>
    </location>
</feature>
<feature type="region of interest" description="Disordered" evidence="1">
    <location>
        <begin position="28"/>
        <end position="67"/>
    </location>
</feature>
<reference evidence="3" key="1">
    <citation type="journal article" date="2019" name="Nat. Commun.">
        <title>Expansion of phycobilisome linker gene families in mesophilic red algae.</title>
        <authorList>
            <person name="Lee J."/>
            <person name="Kim D."/>
            <person name="Bhattacharya D."/>
            <person name="Yoon H.S."/>
        </authorList>
    </citation>
    <scope>NUCLEOTIDE SEQUENCE [LARGE SCALE GENOMIC DNA]</scope>
    <source>
        <strain evidence="3">CCMP 1328</strain>
    </source>
</reference>
<feature type="compositionally biased region" description="Basic and acidic residues" evidence="1">
    <location>
        <begin position="480"/>
        <end position="489"/>
    </location>
</feature>
<sequence length="534" mass="56506">MSVCEWWCLGLDTKRGALREAWTVEAGHVGSEASEGKEASGSGRTPDWMMADPQPVSPPASEGDAKKVFMSSSVSLYRLFDDRAFEEHPQQSPQPTTPHQASDSGSSADASGQEVDEETGGLPVIQKGAIRAEAGSLKPRVRLNAQTKEEELVSSPGAEAGATLEKDATSSEGVAKQNEVAGVSSTPASTQAEEAKRSAAASGSSKNSVSAATPSLAEVEHSHAEHFERTESAKSETKSQDSVPRSRTSQTSEGRRMKVPPGTSHVKGKPPQVHFVQQPSGGAAPSVRPPQVRGTSGAGNPPVNRPQVRPPQVRPPSRSSSGPGANTANGSKPARSGDASLQEVAGGQVRPLSERKTQDLGTPEPTKSQDGGPVGKRLTQKLLPRRSGADNNPVKSVSAPGKSREHHSPKGLGSDMDELFTQDLNYITSSMEKRSSRESAKEFGTNNDISEYPSFDRSKSSELDNRSHSEQTKTKAWKMSKNDSSEKAKYSGAPVHAESDSVENGPASPLDGVSLKLRNTGLRKATQRLPNTSK</sequence>
<name>A0A5J4Z6G5_PORPP</name>